<keyword evidence="3" id="KW-1185">Reference proteome</keyword>
<gene>
    <name evidence="2" type="ORF">Dsin_013257</name>
</gene>
<proteinExistence type="predicted"/>
<evidence type="ECO:0000313" key="2">
    <source>
        <dbReference type="EMBL" id="KAK3219287.1"/>
    </source>
</evidence>
<dbReference type="Pfam" id="PF13968">
    <property type="entry name" value="DUF4220"/>
    <property type="match status" value="1"/>
</dbReference>
<sequence length="183" mass="20268">MFSISAYEYGLYLPAAQVHGENVYLQYSNRQRIVNNKATEDVAGNVLLFGLGIDGKKLEPESNILVASIENMQYAATLDLLNMELRNCQSKIIEICSAIVPLHHLFNTNVVLSCKFVVWSACLLVDSVMTMSLGILLNDLGEIFENDHAGHLDANSELTTFWAPFFLLHLGGPDNITAYSHSC</sequence>
<organism evidence="2 3">
    <name type="scientific">Dipteronia sinensis</name>
    <dbReference type="NCBI Taxonomy" id="43782"/>
    <lineage>
        <taxon>Eukaryota</taxon>
        <taxon>Viridiplantae</taxon>
        <taxon>Streptophyta</taxon>
        <taxon>Embryophyta</taxon>
        <taxon>Tracheophyta</taxon>
        <taxon>Spermatophyta</taxon>
        <taxon>Magnoliopsida</taxon>
        <taxon>eudicotyledons</taxon>
        <taxon>Gunneridae</taxon>
        <taxon>Pentapetalae</taxon>
        <taxon>rosids</taxon>
        <taxon>malvids</taxon>
        <taxon>Sapindales</taxon>
        <taxon>Sapindaceae</taxon>
        <taxon>Hippocastanoideae</taxon>
        <taxon>Acereae</taxon>
        <taxon>Dipteronia</taxon>
    </lineage>
</organism>
<evidence type="ECO:0000259" key="1">
    <source>
        <dbReference type="Pfam" id="PF13968"/>
    </source>
</evidence>
<feature type="domain" description="DUF4220" evidence="1">
    <location>
        <begin position="119"/>
        <end position="181"/>
    </location>
</feature>
<comment type="caution">
    <text evidence="2">The sequence shown here is derived from an EMBL/GenBank/DDBJ whole genome shotgun (WGS) entry which is preliminary data.</text>
</comment>
<reference evidence="2" key="1">
    <citation type="journal article" date="2023" name="Plant J.">
        <title>Genome sequences and population genomics provide insights into the demographic history, inbreeding, and mutation load of two 'living fossil' tree species of Dipteronia.</title>
        <authorList>
            <person name="Feng Y."/>
            <person name="Comes H.P."/>
            <person name="Chen J."/>
            <person name="Zhu S."/>
            <person name="Lu R."/>
            <person name="Zhang X."/>
            <person name="Li P."/>
            <person name="Qiu J."/>
            <person name="Olsen K.M."/>
            <person name="Qiu Y."/>
        </authorList>
    </citation>
    <scope>NUCLEOTIDE SEQUENCE</scope>
    <source>
        <strain evidence="2">NBL</strain>
    </source>
</reference>
<dbReference type="InterPro" id="IPR025315">
    <property type="entry name" value="DUF4220"/>
</dbReference>
<evidence type="ECO:0000313" key="3">
    <source>
        <dbReference type="Proteomes" id="UP001281410"/>
    </source>
</evidence>
<protein>
    <recommendedName>
        <fullName evidence="1">DUF4220 domain-containing protein</fullName>
    </recommendedName>
</protein>
<accession>A0AAE0AJQ9</accession>
<dbReference type="AlphaFoldDB" id="A0AAE0AJQ9"/>
<dbReference type="Proteomes" id="UP001281410">
    <property type="component" value="Unassembled WGS sequence"/>
</dbReference>
<name>A0AAE0AJQ9_9ROSI</name>
<dbReference type="PANTHER" id="PTHR31325">
    <property type="entry name" value="OS01G0798800 PROTEIN-RELATED"/>
    <property type="match status" value="1"/>
</dbReference>
<dbReference type="EMBL" id="JANJYJ010000004">
    <property type="protein sequence ID" value="KAK3219287.1"/>
    <property type="molecule type" value="Genomic_DNA"/>
</dbReference>